<dbReference type="eggNOG" id="ENOG5032I45">
    <property type="taxonomic scope" value="Bacteria"/>
</dbReference>
<evidence type="ECO:0000313" key="3">
    <source>
        <dbReference type="Proteomes" id="UP000005234"/>
    </source>
</evidence>
<protein>
    <submittedName>
        <fullName evidence="2">Uncharacterized protein</fullName>
    </submittedName>
</protein>
<proteinExistence type="predicted"/>
<dbReference type="Pfam" id="PF16695">
    <property type="entry name" value="Tai4"/>
    <property type="match status" value="1"/>
</dbReference>
<gene>
    <name evidence="2" type="ordered locus">Fraau_1589</name>
</gene>
<organism evidence="2 3">
    <name type="scientific">Frateuria aurantia (strain ATCC 33424 / DSM 6220 / KCTC 2777 / LMG 1558 / NBRC 3245 / NCIMB 13370)</name>
    <name type="common">Acetobacter aurantius</name>
    <dbReference type="NCBI Taxonomy" id="767434"/>
    <lineage>
        <taxon>Bacteria</taxon>
        <taxon>Pseudomonadati</taxon>
        <taxon>Pseudomonadota</taxon>
        <taxon>Gammaproteobacteria</taxon>
        <taxon>Lysobacterales</taxon>
        <taxon>Rhodanobacteraceae</taxon>
        <taxon>Frateuria</taxon>
    </lineage>
</organism>
<dbReference type="RefSeq" id="WP_014403012.1">
    <property type="nucleotide sequence ID" value="NC_017033.1"/>
</dbReference>
<feature type="region of interest" description="Disordered" evidence="1">
    <location>
        <begin position="1"/>
        <end position="20"/>
    </location>
</feature>
<dbReference type="AlphaFoldDB" id="H8L6S1"/>
<dbReference type="STRING" id="767434.Fraau_1589"/>
<accession>H8L6S1</accession>
<dbReference type="InterPro" id="IPR032032">
    <property type="entry name" value="Tai4"/>
</dbReference>
<feature type="compositionally biased region" description="Polar residues" evidence="1">
    <location>
        <begin position="1"/>
        <end position="18"/>
    </location>
</feature>
<dbReference type="Proteomes" id="UP000005234">
    <property type="component" value="Chromosome"/>
</dbReference>
<evidence type="ECO:0000313" key="2">
    <source>
        <dbReference type="EMBL" id="AFC86007.1"/>
    </source>
</evidence>
<name>H8L6S1_FRAAD</name>
<keyword evidence="3" id="KW-1185">Reference proteome</keyword>
<sequence length="130" mass="14396">MALATHTDTQPSQPQGGSRSHLENYKDMLLAICITDAYPDDAEIAKDAGSSVSALDGWTVYDLDHASAAFRSLVRGYLRRDYSVWLKAHGLPSGRYGVLKCLDMYHSQALELQARRMVIEPQVREASLSP</sequence>
<reference evidence="2" key="1">
    <citation type="submission" date="2012-02" db="EMBL/GenBank/DDBJ databases">
        <title>The complete genome of Frateuria aurantia DSM 6220.</title>
        <authorList>
            <consortium name="US DOE Joint Genome Institute (JGI-PGF)"/>
            <person name="Lucas S."/>
            <person name="Copeland A."/>
            <person name="Lapidus A."/>
            <person name="Glavina del Rio T."/>
            <person name="Dalin E."/>
            <person name="Tice H."/>
            <person name="Bruce D."/>
            <person name="Goodwin L."/>
            <person name="Pitluck S."/>
            <person name="Peters L."/>
            <person name="Ovchinnikova G."/>
            <person name="Teshima H."/>
            <person name="Kyrpides N."/>
            <person name="Mavromatis K."/>
            <person name="Ivanova N."/>
            <person name="Brettin T."/>
            <person name="Detter J.C."/>
            <person name="Han C."/>
            <person name="Larimer F."/>
            <person name="Land M."/>
            <person name="Hauser L."/>
            <person name="Markowitz V."/>
            <person name="Cheng J.-F."/>
            <person name="Hugenholtz P."/>
            <person name="Woyke T."/>
            <person name="Wu D."/>
            <person name="Brambilla E."/>
            <person name="Klenk H.-P."/>
            <person name="Eisen J.A."/>
        </authorList>
    </citation>
    <scope>NUCLEOTIDE SEQUENCE</scope>
    <source>
        <strain evidence="2">DSM 6220</strain>
    </source>
</reference>
<dbReference type="HOGENOM" id="CLU_133167_0_0_6"/>
<dbReference type="EMBL" id="CP003350">
    <property type="protein sequence ID" value="AFC86007.1"/>
    <property type="molecule type" value="Genomic_DNA"/>
</dbReference>
<dbReference type="KEGG" id="fau:Fraau_1589"/>
<evidence type="ECO:0000256" key="1">
    <source>
        <dbReference type="SAM" id="MobiDB-lite"/>
    </source>
</evidence>
<dbReference type="InterPro" id="IPR038314">
    <property type="entry name" value="T6SS_sf"/>
</dbReference>
<dbReference type="Gene3D" id="1.20.120.1620">
    <property type="match status" value="1"/>
</dbReference>